<evidence type="ECO:0000256" key="1">
    <source>
        <dbReference type="SAM" id="Coils"/>
    </source>
</evidence>
<sequence>MESQIHSEIESLSERIRDLEYYLNGLESQDEIRTVKIRIKQLKKRKELKERLYEELYL</sequence>
<gene>
    <name evidence="2" type="ORF">JGZ69_00090</name>
</gene>
<accession>A0AB37HCB6</accession>
<protein>
    <recommendedName>
        <fullName evidence="4">DUF465 domain-containing protein</fullName>
    </recommendedName>
</protein>
<dbReference type="AlphaFoldDB" id="A0AB37HCB6"/>
<reference evidence="2 3" key="1">
    <citation type="submission" date="2020-12" db="EMBL/GenBank/DDBJ databases">
        <title>Taxonomic evaluation of the Bacillus sporothermodurans group of bacteria based on whole genome sequences.</title>
        <authorList>
            <person name="Fiedler G."/>
            <person name="Herbstmann A.-D."/>
            <person name="Doll E."/>
            <person name="Wenning M."/>
            <person name="Brinks E."/>
            <person name="Kabisch J."/>
            <person name="Breitenwieser F."/>
            <person name="Lappann M."/>
            <person name="Boehnlein C."/>
            <person name="Franz C."/>
        </authorList>
    </citation>
    <scope>NUCLEOTIDE SEQUENCE [LARGE SCALE GENOMIC DNA]</scope>
    <source>
        <strain evidence="2 3">DSM 10599</strain>
    </source>
</reference>
<proteinExistence type="predicted"/>
<dbReference type="KEGG" id="hspo:JGZ69_00090"/>
<dbReference type="RefSeq" id="WP_170112391.1">
    <property type="nucleotide sequence ID" value="NZ_CP066701.1"/>
</dbReference>
<name>A0AB37HCB6_9BACI</name>
<keyword evidence="1" id="KW-0175">Coiled coil</keyword>
<evidence type="ECO:0000313" key="2">
    <source>
        <dbReference type="EMBL" id="QQX25471.1"/>
    </source>
</evidence>
<evidence type="ECO:0000313" key="3">
    <source>
        <dbReference type="Proteomes" id="UP000595512"/>
    </source>
</evidence>
<feature type="coiled-coil region" evidence="1">
    <location>
        <begin position="9"/>
        <end position="52"/>
    </location>
</feature>
<dbReference type="Proteomes" id="UP000595512">
    <property type="component" value="Chromosome"/>
</dbReference>
<evidence type="ECO:0008006" key="4">
    <source>
        <dbReference type="Google" id="ProtNLM"/>
    </source>
</evidence>
<organism evidence="2 3">
    <name type="scientific">Heyndrickxia sporothermodurans</name>
    <dbReference type="NCBI Taxonomy" id="46224"/>
    <lineage>
        <taxon>Bacteria</taxon>
        <taxon>Bacillati</taxon>
        <taxon>Bacillota</taxon>
        <taxon>Bacilli</taxon>
        <taxon>Bacillales</taxon>
        <taxon>Bacillaceae</taxon>
        <taxon>Heyndrickxia</taxon>
    </lineage>
</organism>
<dbReference type="EMBL" id="CP066701">
    <property type="protein sequence ID" value="QQX25471.1"/>
    <property type="molecule type" value="Genomic_DNA"/>
</dbReference>